<dbReference type="OrthoDB" id="75419at2759"/>
<dbReference type="PANTHER" id="PTHR31139">
    <property type="entry name" value="ECTOPIC P GRANULES PROTEIN 5 HOMOLOG"/>
    <property type="match status" value="1"/>
</dbReference>
<name>A0A7R9PY25_9ACAR</name>
<protein>
    <recommendedName>
        <fullName evidence="1">Epg5-like central TPR repeats domain-containing protein</fullName>
    </recommendedName>
</protein>
<evidence type="ECO:0000313" key="2">
    <source>
        <dbReference type="EMBL" id="CAD7625004.1"/>
    </source>
</evidence>
<dbReference type="InterPro" id="IPR051436">
    <property type="entry name" value="Autophagy-related_EPG5"/>
</dbReference>
<evidence type="ECO:0000313" key="3">
    <source>
        <dbReference type="Proteomes" id="UP000759131"/>
    </source>
</evidence>
<dbReference type="InterPro" id="IPR059030">
    <property type="entry name" value="TPR_Epg5_mid"/>
</dbReference>
<dbReference type="EMBL" id="CAJPIZ010002738">
    <property type="protein sequence ID" value="CAG2105434.1"/>
    <property type="molecule type" value="Genomic_DNA"/>
</dbReference>
<organism evidence="2">
    <name type="scientific">Medioppia subpectinata</name>
    <dbReference type="NCBI Taxonomy" id="1979941"/>
    <lineage>
        <taxon>Eukaryota</taxon>
        <taxon>Metazoa</taxon>
        <taxon>Ecdysozoa</taxon>
        <taxon>Arthropoda</taxon>
        <taxon>Chelicerata</taxon>
        <taxon>Arachnida</taxon>
        <taxon>Acari</taxon>
        <taxon>Acariformes</taxon>
        <taxon>Sarcoptiformes</taxon>
        <taxon>Oribatida</taxon>
        <taxon>Brachypylina</taxon>
        <taxon>Oppioidea</taxon>
        <taxon>Oppiidae</taxon>
        <taxon>Medioppia</taxon>
    </lineage>
</organism>
<gene>
    <name evidence="2" type="ORF">OSB1V03_LOCUS5441</name>
</gene>
<evidence type="ECO:0000259" key="1">
    <source>
        <dbReference type="Pfam" id="PF26103"/>
    </source>
</evidence>
<dbReference type="Pfam" id="PF26103">
    <property type="entry name" value="TPR_Epg5"/>
    <property type="match status" value="1"/>
</dbReference>
<dbReference type="GO" id="GO:0005737">
    <property type="term" value="C:cytoplasm"/>
    <property type="evidence" value="ECO:0007669"/>
    <property type="project" value="TreeGrafter"/>
</dbReference>
<dbReference type="GO" id="GO:0097352">
    <property type="term" value="P:autophagosome maturation"/>
    <property type="evidence" value="ECO:0007669"/>
    <property type="project" value="TreeGrafter"/>
</dbReference>
<dbReference type="AlphaFoldDB" id="A0A7R9PY25"/>
<dbReference type="PANTHER" id="PTHR31139:SF4">
    <property type="entry name" value="ECTOPIC P GRANULES PROTEIN 5 HOMOLOG"/>
    <property type="match status" value="1"/>
</dbReference>
<dbReference type="Proteomes" id="UP000759131">
    <property type="component" value="Unassembled WGS sequence"/>
</dbReference>
<feature type="domain" description="Epg5-like central TPR repeats" evidence="1">
    <location>
        <begin position="147"/>
        <end position="373"/>
    </location>
</feature>
<reference evidence="2" key="1">
    <citation type="submission" date="2020-11" db="EMBL/GenBank/DDBJ databases">
        <authorList>
            <person name="Tran Van P."/>
        </authorList>
    </citation>
    <scope>NUCLEOTIDE SEQUENCE</scope>
</reference>
<accession>A0A7R9PY25</accession>
<sequence>MQSLPDLYPNIKKEVKLKISCDKDSYDPNGCTGPALFNIEFIEATLNQHSLKSIERNRIDFENTIAQLIETPSSKVVLASLFIEKSIPILLNSYDFHNEDTHIERSLLGSILSWINDTNYMYPPSKRMFTNLLDSLGSIAEIRCDETNQFVLETAINYPKIIEYMAPRLLPSNTSTQCFLNMYQLIEQKLTKTPPQVSFVLLSKFDVSLWFRNASHEQCLSLIQVLGNALNSFGNKPKDEYLMVFGLYRKHLQYALIFRFPQYLPDVFNILLKRMKEQSISPCLWNDVLLSFGFFITQEDVDLSHFYLELKKYSNNQPLFTANELFDILSLMSTHLSEAYREISVEFLDHFKIYIQQYLTLISTLSFCWLNANSRMPPCDILNVWRPFYDNWNAEIDMQSIPFELLTATKVQSIGQVIVRVIKLKSYFFESNNTSHSFLLGLLKQICLLSDTDINDEDWLLKHKYYANSISYLLKDLSSGDNELVTKYPLEIRNFITKCFEDLRPAFQSDIESSERINLFNQLLNSLNDISNEDIRRIVSEQYAMCFNFENPNIICDLIQSTCQTVKHIPSFLSLNETYIYNYFRVEGNISNLLVIFEIPNNTEDFMVGCVTKNASLTLTIHFLSKLVAIEDTKRFVSGLMNWSSQLRPNADDESKVLLLWFKVLTISESLVDNEEESIELIHSIHKFCKNLFDVVEESVYQGFLSFMRTNRKSFSERCTVLILCLSLHGIKHLNDCISRTSPLNAELNTVYKSALNKLQSLKKNKSFVELLPLIENMGSVLDRSESTVESTQLIKQSLMAFYSDNSCLTAII</sequence>
<dbReference type="EMBL" id="OC857313">
    <property type="protein sequence ID" value="CAD7625004.1"/>
    <property type="molecule type" value="Genomic_DNA"/>
</dbReference>
<proteinExistence type="predicted"/>
<keyword evidence="3" id="KW-1185">Reference proteome</keyword>